<dbReference type="STRING" id="1499688.BN000_00724"/>
<reference evidence="4" key="1">
    <citation type="submission" date="2015-05" db="EMBL/GenBank/DDBJ databases">
        <authorList>
            <person name="Urmite Genomes"/>
        </authorList>
    </citation>
    <scope>NUCLEOTIDE SEQUENCE [LARGE SCALE GENOMIC DNA]</scope>
    <source>
        <strain evidence="4">LF1</strain>
    </source>
</reference>
<dbReference type="InterPro" id="IPR029058">
    <property type="entry name" value="AB_hydrolase_fold"/>
</dbReference>
<keyword evidence="1 3" id="KW-0378">Hydrolase</keyword>
<evidence type="ECO:0000313" key="4">
    <source>
        <dbReference type="Proteomes" id="UP000199087"/>
    </source>
</evidence>
<dbReference type="EMBL" id="CVRB01000001">
    <property type="protein sequence ID" value="CRK80835.1"/>
    <property type="molecule type" value="Genomic_DNA"/>
</dbReference>
<dbReference type="Gene3D" id="3.40.50.1820">
    <property type="entry name" value="alpha/beta hydrolase"/>
    <property type="match status" value="1"/>
</dbReference>
<evidence type="ECO:0000313" key="3">
    <source>
        <dbReference type="EMBL" id="CRK80835.1"/>
    </source>
</evidence>
<keyword evidence="4" id="KW-1185">Reference proteome</keyword>
<dbReference type="SUPFAM" id="SSF53474">
    <property type="entry name" value="alpha/beta-Hydrolases"/>
    <property type="match status" value="1"/>
</dbReference>
<sequence>MLLTVPLYNTTEVTSFMPMLDLNGSRLYYSVLGEGTPIVFIHPPLISSVVFKSQIDELSKLYKVITFDIRGHGRSSYSAIPISYALICYDIIQLLDHLQIEKAFICGYSTGGSIVLEFLLTNKERALGGISVSGMSEVSDLYNKCRISMGKWLSRKWMIRFLTISMCLGNSQKIEIFKNLYQEARKGDARNIKQYFRQSLQYSCTNRLNTIEAPILLIYGAKDKSFQKYAKLLHEKLPKNELKFIDQKHQIPTKSPQKLNQFIREFIQNKRVVHK</sequence>
<evidence type="ECO:0000259" key="2">
    <source>
        <dbReference type="Pfam" id="PF12146"/>
    </source>
</evidence>
<dbReference type="Pfam" id="PF12146">
    <property type="entry name" value="Hydrolase_4"/>
    <property type="match status" value="1"/>
</dbReference>
<proteinExistence type="predicted"/>
<gene>
    <name evidence="3" type="ORF">BN000_00724</name>
</gene>
<dbReference type="InterPro" id="IPR022742">
    <property type="entry name" value="Hydrolase_4"/>
</dbReference>
<dbReference type="Proteomes" id="UP000199087">
    <property type="component" value="Unassembled WGS sequence"/>
</dbReference>
<protein>
    <submittedName>
        <fullName evidence="3">Alpha/beta hydrolase</fullName>
    </submittedName>
</protein>
<name>A0A0U1NSB4_9BACI</name>
<dbReference type="GO" id="GO:0016787">
    <property type="term" value="F:hydrolase activity"/>
    <property type="evidence" value="ECO:0007669"/>
    <property type="project" value="UniProtKB-KW"/>
</dbReference>
<dbReference type="PANTHER" id="PTHR43798:SF31">
    <property type="entry name" value="AB HYDROLASE SUPERFAMILY PROTEIN YCLE"/>
    <property type="match status" value="1"/>
</dbReference>
<evidence type="ECO:0000256" key="1">
    <source>
        <dbReference type="ARBA" id="ARBA00022801"/>
    </source>
</evidence>
<accession>A0A0U1NSB4</accession>
<dbReference type="InterPro" id="IPR050266">
    <property type="entry name" value="AB_hydrolase_sf"/>
</dbReference>
<dbReference type="GO" id="GO:0016020">
    <property type="term" value="C:membrane"/>
    <property type="evidence" value="ECO:0007669"/>
    <property type="project" value="TreeGrafter"/>
</dbReference>
<dbReference type="AlphaFoldDB" id="A0A0U1NSB4"/>
<organism evidence="3 4">
    <name type="scientific">Neobacillus massiliamazoniensis</name>
    <dbReference type="NCBI Taxonomy" id="1499688"/>
    <lineage>
        <taxon>Bacteria</taxon>
        <taxon>Bacillati</taxon>
        <taxon>Bacillota</taxon>
        <taxon>Bacilli</taxon>
        <taxon>Bacillales</taxon>
        <taxon>Bacillaceae</taxon>
        <taxon>Neobacillus</taxon>
    </lineage>
</organism>
<dbReference type="PANTHER" id="PTHR43798">
    <property type="entry name" value="MONOACYLGLYCEROL LIPASE"/>
    <property type="match status" value="1"/>
</dbReference>
<feature type="domain" description="Serine aminopeptidase S33" evidence="2">
    <location>
        <begin position="62"/>
        <end position="238"/>
    </location>
</feature>